<dbReference type="PANTHER" id="PTHR19331">
    <property type="entry name" value="SCAVENGER RECEPTOR DOMAIN-CONTAINING"/>
    <property type="match status" value="1"/>
</dbReference>
<evidence type="ECO:0000256" key="5">
    <source>
        <dbReference type="PROSITE-ProRule" id="PRU00196"/>
    </source>
</evidence>
<dbReference type="PANTHER" id="PTHR19331:SF465">
    <property type="entry name" value="EGG PEPTIDE SPERACT RECEPTOR"/>
    <property type="match status" value="1"/>
</dbReference>
<evidence type="ECO:0000313" key="7">
    <source>
        <dbReference type="EMBL" id="KAJ8312775.1"/>
    </source>
</evidence>
<name>A0ABQ9F915_TEGGR</name>
<evidence type="ECO:0000256" key="2">
    <source>
        <dbReference type="ARBA" id="ARBA00022737"/>
    </source>
</evidence>
<evidence type="ECO:0000259" key="6">
    <source>
        <dbReference type="PROSITE" id="PS50287"/>
    </source>
</evidence>
<dbReference type="InterPro" id="IPR036772">
    <property type="entry name" value="SRCR-like_dom_sf"/>
</dbReference>
<reference evidence="7 8" key="1">
    <citation type="submission" date="2022-12" db="EMBL/GenBank/DDBJ databases">
        <title>Chromosome-level genome of Tegillarca granosa.</title>
        <authorList>
            <person name="Kim J."/>
        </authorList>
    </citation>
    <scope>NUCLEOTIDE SEQUENCE [LARGE SCALE GENOMIC DNA]</scope>
    <source>
        <strain evidence="7">Teg-2019</strain>
        <tissue evidence="7">Adductor muscle</tissue>
    </source>
</reference>
<proteinExistence type="predicted"/>
<keyword evidence="8" id="KW-1185">Reference proteome</keyword>
<dbReference type="Proteomes" id="UP001217089">
    <property type="component" value="Unassembled WGS sequence"/>
</dbReference>
<dbReference type="EMBL" id="JARBDR010000440">
    <property type="protein sequence ID" value="KAJ8312775.1"/>
    <property type="molecule type" value="Genomic_DNA"/>
</dbReference>
<comment type="caution">
    <text evidence="5">Lacks conserved residue(s) required for the propagation of feature annotation.</text>
</comment>
<keyword evidence="3" id="KW-1015">Disulfide bond</keyword>
<organism evidence="7 8">
    <name type="scientific">Tegillarca granosa</name>
    <name type="common">Malaysian cockle</name>
    <name type="synonym">Anadara granosa</name>
    <dbReference type="NCBI Taxonomy" id="220873"/>
    <lineage>
        <taxon>Eukaryota</taxon>
        <taxon>Metazoa</taxon>
        <taxon>Spiralia</taxon>
        <taxon>Lophotrochozoa</taxon>
        <taxon>Mollusca</taxon>
        <taxon>Bivalvia</taxon>
        <taxon>Autobranchia</taxon>
        <taxon>Pteriomorphia</taxon>
        <taxon>Arcoida</taxon>
        <taxon>Arcoidea</taxon>
        <taxon>Arcidae</taxon>
        <taxon>Tegillarca</taxon>
    </lineage>
</organism>
<dbReference type="Gene3D" id="3.10.250.10">
    <property type="entry name" value="SRCR-like domain"/>
    <property type="match status" value="1"/>
</dbReference>
<comment type="caution">
    <text evidence="7">The sequence shown here is derived from an EMBL/GenBank/DDBJ whole genome shotgun (WGS) entry which is preliminary data.</text>
</comment>
<accession>A0ABQ9F915</accession>
<evidence type="ECO:0000313" key="8">
    <source>
        <dbReference type="Proteomes" id="UP001217089"/>
    </source>
</evidence>
<dbReference type="SUPFAM" id="SSF56487">
    <property type="entry name" value="SRCR-like"/>
    <property type="match status" value="1"/>
</dbReference>
<keyword evidence="4" id="KW-0325">Glycoprotein</keyword>
<evidence type="ECO:0000256" key="3">
    <source>
        <dbReference type="ARBA" id="ARBA00023157"/>
    </source>
</evidence>
<feature type="domain" description="SRCR" evidence="6">
    <location>
        <begin position="127"/>
        <end position="171"/>
    </location>
</feature>
<dbReference type="PRINTS" id="PR00258">
    <property type="entry name" value="SPERACTRCPTR"/>
</dbReference>
<gene>
    <name evidence="7" type="ORF">KUTeg_010148</name>
</gene>
<dbReference type="InterPro" id="IPR001190">
    <property type="entry name" value="SRCR"/>
</dbReference>
<dbReference type="PROSITE" id="PS50287">
    <property type="entry name" value="SRCR_2"/>
    <property type="match status" value="1"/>
</dbReference>
<keyword evidence="1" id="KW-0732">Signal</keyword>
<protein>
    <recommendedName>
        <fullName evidence="6">SRCR domain-containing protein</fullName>
    </recommendedName>
</protein>
<sequence>MLLTLTSLANDKTNIRCLSTITIKSVRKRRIFFSGKLVPSSLFSQSSEDVWSFRLKCATENSTDISDCNLDEIEKVQTNCTDLVSVWCFNAVNLGITRIQIKEKLILKCLNVRSFAKYKIRDIKNSIILTGGDAPNQGRVEIFNNNTIGTICDDHFDNQAADVTCTMIGYR</sequence>
<keyword evidence="2" id="KW-0677">Repeat</keyword>
<dbReference type="Pfam" id="PF00530">
    <property type="entry name" value="SRCR"/>
    <property type="match status" value="1"/>
</dbReference>
<evidence type="ECO:0000256" key="4">
    <source>
        <dbReference type="ARBA" id="ARBA00023180"/>
    </source>
</evidence>
<evidence type="ECO:0000256" key="1">
    <source>
        <dbReference type="ARBA" id="ARBA00022729"/>
    </source>
</evidence>